<evidence type="ECO:0000313" key="1">
    <source>
        <dbReference type="EMBL" id="MFB9908347.1"/>
    </source>
</evidence>
<reference evidence="1 2" key="1">
    <citation type="submission" date="2024-09" db="EMBL/GenBank/DDBJ databases">
        <authorList>
            <person name="Sun Q."/>
            <person name="Mori K."/>
        </authorList>
    </citation>
    <scope>NUCLEOTIDE SEQUENCE [LARGE SCALE GENOMIC DNA]</scope>
    <source>
        <strain evidence="1 2">TBRC 7907</strain>
    </source>
</reference>
<dbReference type="RefSeq" id="WP_377859986.1">
    <property type="nucleotide sequence ID" value="NZ_JBHLZU010000027.1"/>
</dbReference>
<accession>A0ABV6A5A8</accession>
<dbReference type="Proteomes" id="UP001589693">
    <property type="component" value="Unassembled WGS sequence"/>
</dbReference>
<organism evidence="1 2">
    <name type="scientific">Allokutzneria oryzae</name>
    <dbReference type="NCBI Taxonomy" id="1378989"/>
    <lineage>
        <taxon>Bacteria</taxon>
        <taxon>Bacillati</taxon>
        <taxon>Actinomycetota</taxon>
        <taxon>Actinomycetes</taxon>
        <taxon>Pseudonocardiales</taxon>
        <taxon>Pseudonocardiaceae</taxon>
        <taxon>Allokutzneria</taxon>
    </lineage>
</organism>
<dbReference type="EMBL" id="JBHLZU010000027">
    <property type="protein sequence ID" value="MFB9908347.1"/>
    <property type="molecule type" value="Genomic_DNA"/>
</dbReference>
<protein>
    <submittedName>
        <fullName evidence="1">Uncharacterized protein</fullName>
    </submittedName>
</protein>
<sequence length="107" mass="11208">MAGPVGSGPAAPGRTVMEIELDVFSGIPNPRWPLSPEEAERLVALLPTPLPSPPRSGALGYRGFVLHTADREFGLPATVHLGRPTGALATQLIAQATQHGYAHLIPT</sequence>
<keyword evidence="2" id="KW-1185">Reference proteome</keyword>
<evidence type="ECO:0000313" key="2">
    <source>
        <dbReference type="Proteomes" id="UP001589693"/>
    </source>
</evidence>
<gene>
    <name evidence="1" type="ORF">ACFFQA_30805</name>
</gene>
<name>A0ABV6A5A8_9PSEU</name>
<comment type="caution">
    <text evidence="1">The sequence shown here is derived from an EMBL/GenBank/DDBJ whole genome shotgun (WGS) entry which is preliminary data.</text>
</comment>
<proteinExistence type="predicted"/>